<dbReference type="CDD" id="cd06472">
    <property type="entry name" value="ACD_ScHsp26_like"/>
    <property type="match status" value="1"/>
</dbReference>
<keyword evidence="4" id="KW-0732">Signal</keyword>
<name>A0AAX6HPC3_IRIPA</name>
<dbReference type="AlphaFoldDB" id="A0AAX6HPC3"/>
<dbReference type="Pfam" id="PF00011">
    <property type="entry name" value="HSP20"/>
    <property type="match status" value="1"/>
</dbReference>
<evidence type="ECO:0000256" key="1">
    <source>
        <dbReference type="ARBA" id="ARBA00023016"/>
    </source>
</evidence>
<gene>
    <name evidence="6" type="ORF">M6B38_298035</name>
</gene>
<reference evidence="6" key="2">
    <citation type="submission" date="2023-04" db="EMBL/GenBank/DDBJ databases">
        <authorList>
            <person name="Bruccoleri R.E."/>
            <person name="Oakeley E.J."/>
            <person name="Faust A.-M."/>
            <person name="Dessus-Babus S."/>
            <person name="Altorfer M."/>
            <person name="Burckhardt D."/>
            <person name="Oertli M."/>
            <person name="Naumann U."/>
            <person name="Petersen F."/>
            <person name="Wong J."/>
        </authorList>
    </citation>
    <scope>NUCLEOTIDE SEQUENCE</scope>
    <source>
        <strain evidence="6">GSM-AAB239-AS_SAM_17_03QT</strain>
        <tissue evidence="6">Leaf</tissue>
    </source>
</reference>
<feature type="signal peptide" evidence="4">
    <location>
        <begin position="1"/>
        <end position="23"/>
    </location>
</feature>
<dbReference type="PANTHER" id="PTHR11527">
    <property type="entry name" value="HEAT-SHOCK PROTEIN 20 FAMILY MEMBER"/>
    <property type="match status" value="1"/>
</dbReference>
<reference evidence="6" key="1">
    <citation type="journal article" date="2023" name="GigaByte">
        <title>Genome assembly of the bearded iris, Iris pallida Lam.</title>
        <authorList>
            <person name="Bruccoleri R.E."/>
            <person name="Oakeley E.J."/>
            <person name="Faust A.M.E."/>
            <person name="Altorfer M."/>
            <person name="Dessus-Babus S."/>
            <person name="Burckhardt D."/>
            <person name="Oertli M."/>
            <person name="Naumann U."/>
            <person name="Petersen F."/>
            <person name="Wong J."/>
        </authorList>
    </citation>
    <scope>NUCLEOTIDE SEQUENCE</scope>
    <source>
        <strain evidence="6">GSM-AAB239-AS_SAM_17_03QT</strain>
    </source>
</reference>
<dbReference type="Proteomes" id="UP001140949">
    <property type="component" value="Unassembled WGS sequence"/>
</dbReference>
<dbReference type="InterPro" id="IPR031107">
    <property type="entry name" value="Small_HSP"/>
</dbReference>
<sequence>MKGGLFAFVVVLLSVSVASPAMGLIPYARSLVWPEVEDPFRILEQSPLNIPKLAETQLALARADWKETPQAHVITLDVPGVKREDIKIEVEDNRVLRISGERAEEKATEGDKWHRAERTSGKFWRQFRMPANSDMDAIKAHLESGVLRVTVPKVAEVKRQPKLVNIVEETNKGQDLKASSKSNA</sequence>
<keyword evidence="1 6" id="KW-0346">Stress response</keyword>
<organism evidence="6 7">
    <name type="scientific">Iris pallida</name>
    <name type="common">Sweet iris</name>
    <dbReference type="NCBI Taxonomy" id="29817"/>
    <lineage>
        <taxon>Eukaryota</taxon>
        <taxon>Viridiplantae</taxon>
        <taxon>Streptophyta</taxon>
        <taxon>Embryophyta</taxon>
        <taxon>Tracheophyta</taxon>
        <taxon>Spermatophyta</taxon>
        <taxon>Magnoliopsida</taxon>
        <taxon>Liliopsida</taxon>
        <taxon>Asparagales</taxon>
        <taxon>Iridaceae</taxon>
        <taxon>Iridoideae</taxon>
        <taxon>Irideae</taxon>
        <taxon>Iris</taxon>
    </lineage>
</organism>
<feature type="domain" description="SHSP" evidence="5">
    <location>
        <begin position="54"/>
        <end position="169"/>
    </location>
</feature>
<evidence type="ECO:0000256" key="2">
    <source>
        <dbReference type="PROSITE-ProRule" id="PRU00285"/>
    </source>
</evidence>
<protein>
    <submittedName>
        <fullName evidence="6">22.7 kDa class IV heat shock protein-like</fullName>
    </submittedName>
</protein>
<dbReference type="Gene3D" id="2.60.40.790">
    <property type="match status" value="1"/>
</dbReference>
<accession>A0AAX6HPC3</accession>
<evidence type="ECO:0000256" key="4">
    <source>
        <dbReference type="SAM" id="SignalP"/>
    </source>
</evidence>
<comment type="similarity">
    <text evidence="2 3">Belongs to the small heat shock protein (HSP20) family.</text>
</comment>
<dbReference type="PROSITE" id="PS01031">
    <property type="entry name" value="SHSP"/>
    <property type="match status" value="1"/>
</dbReference>
<dbReference type="SUPFAM" id="SSF49764">
    <property type="entry name" value="HSP20-like chaperones"/>
    <property type="match status" value="1"/>
</dbReference>
<evidence type="ECO:0000313" key="6">
    <source>
        <dbReference type="EMBL" id="KAJ6842678.1"/>
    </source>
</evidence>
<dbReference type="InterPro" id="IPR008978">
    <property type="entry name" value="HSP20-like_chaperone"/>
</dbReference>
<dbReference type="EMBL" id="JANAVB010007399">
    <property type="protein sequence ID" value="KAJ6842678.1"/>
    <property type="molecule type" value="Genomic_DNA"/>
</dbReference>
<proteinExistence type="inferred from homology"/>
<dbReference type="InterPro" id="IPR002068">
    <property type="entry name" value="A-crystallin/Hsp20_dom"/>
</dbReference>
<keyword evidence="7" id="KW-1185">Reference proteome</keyword>
<evidence type="ECO:0000256" key="3">
    <source>
        <dbReference type="RuleBase" id="RU003616"/>
    </source>
</evidence>
<feature type="chain" id="PRO_5043365774" evidence="4">
    <location>
        <begin position="24"/>
        <end position="184"/>
    </location>
</feature>
<evidence type="ECO:0000313" key="7">
    <source>
        <dbReference type="Proteomes" id="UP001140949"/>
    </source>
</evidence>
<evidence type="ECO:0000259" key="5">
    <source>
        <dbReference type="PROSITE" id="PS01031"/>
    </source>
</evidence>
<comment type="caution">
    <text evidence="6">The sequence shown here is derived from an EMBL/GenBank/DDBJ whole genome shotgun (WGS) entry which is preliminary data.</text>
</comment>